<dbReference type="InterPro" id="IPR005821">
    <property type="entry name" value="Ion_trans_dom"/>
</dbReference>
<feature type="transmembrane region" description="Helical" evidence="10">
    <location>
        <begin position="334"/>
        <end position="358"/>
    </location>
</feature>
<feature type="transmembrane region" description="Helical" evidence="10">
    <location>
        <begin position="399"/>
        <end position="419"/>
    </location>
</feature>
<reference evidence="12 13" key="1">
    <citation type="submission" date="2022-05" db="EMBL/GenBank/DDBJ databases">
        <authorList>
            <consortium name="Genoscope - CEA"/>
            <person name="William W."/>
        </authorList>
    </citation>
    <scope>NUCLEOTIDE SEQUENCE [LARGE SCALE GENOMIC DNA]</scope>
</reference>
<keyword evidence="6" id="KW-0040">ANK repeat</keyword>
<keyword evidence="9" id="KW-0407">Ion channel</keyword>
<feature type="transmembrane region" description="Helical" evidence="10">
    <location>
        <begin position="515"/>
        <end position="538"/>
    </location>
</feature>
<dbReference type="SUPFAM" id="SSF48403">
    <property type="entry name" value="Ankyrin repeat"/>
    <property type="match status" value="1"/>
</dbReference>
<keyword evidence="4" id="KW-0677">Repeat</keyword>
<dbReference type="PANTHER" id="PTHR10117:SF54">
    <property type="entry name" value="TRANSIENT RECEPTOR POTENTIAL-GAMMA PROTEIN"/>
    <property type="match status" value="1"/>
</dbReference>
<gene>
    <name evidence="12" type="ORF">PLOB_00020343</name>
</gene>
<feature type="transmembrane region" description="Helical" evidence="10">
    <location>
        <begin position="370"/>
        <end position="387"/>
    </location>
</feature>
<keyword evidence="2" id="KW-0813">Transport</keyword>
<evidence type="ECO:0000256" key="5">
    <source>
        <dbReference type="ARBA" id="ARBA00022989"/>
    </source>
</evidence>
<evidence type="ECO:0000256" key="2">
    <source>
        <dbReference type="ARBA" id="ARBA00022448"/>
    </source>
</evidence>
<evidence type="ECO:0000256" key="3">
    <source>
        <dbReference type="ARBA" id="ARBA00022692"/>
    </source>
</evidence>
<evidence type="ECO:0000313" key="12">
    <source>
        <dbReference type="EMBL" id="CAH3178471.1"/>
    </source>
</evidence>
<dbReference type="InterPro" id="IPR013555">
    <property type="entry name" value="TRP_dom"/>
</dbReference>
<feature type="transmembrane region" description="Helical" evidence="10">
    <location>
        <begin position="602"/>
        <end position="626"/>
    </location>
</feature>
<proteinExistence type="predicted"/>
<comment type="subcellular location">
    <subcellularLocation>
        <location evidence="1">Membrane</location>
        <topology evidence="1">Multi-pass membrane protein</topology>
    </subcellularLocation>
</comment>
<dbReference type="PRINTS" id="PR01097">
    <property type="entry name" value="TRNSRECEPTRP"/>
</dbReference>
<dbReference type="InterPro" id="IPR036770">
    <property type="entry name" value="Ankyrin_rpt-contain_sf"/>
</dbReference>
<comment type="caution">
    <text evidence="12">The sequence shown here is derived from an EMBL/GenBank/DDBJ whole genome shotgun (WGS) entry which is preliminary data.</text>
</comment>
<evidence type="ECO:0000313" key="13">
    <source>
        <dbReference type="Proteomes" id="UP001159405"/>
    </source>
</evidence>
<evidence type="ECO:0000259" key="11">
    <source>
        <dbReference type="SMART" id="SM01420"/>
    </source>
</evidence>
<keyword evidence="3 10" id="KW-0812">Transmembrane</keyword>
<dbReference type="PANTHER" id="PTHR10117">
    <property type="entry name" value="TRANSIENT RECEPTOR POTENTIAL CHANNEL"/>
    <property type="match status" value="1"/>
</dbReference>
<feature type="transmembrane region" description="Helical" evidence="10">
    <location>
        <begin position="440"/>
        <end position="459"/>
    </location>
</feature>
<feature type="transmembrane region" description="Helical" evidence="10">
    <location>
        <begin position="471"/>
        <end position="494"/>
    </location>
</feature>
<evidence type="ECO:0000256" key="4">
    <source>
        <dbReference type="ARBA" id="ARBA00022737"/>
    </source>
</evidence>
<sequence length="790" mass="90417">MATAQTPSPNGAVSKLVAAQLRMHTQSSDGFVRPLWLTDPPIEGQELFFEGVPMIELNEKRSTASTVERPNCFRSLRHKVNAPSEVNGCMLNHESKLEESLMKAVQEGNVQVIEVLIDHYLQLFNLEDFYENNVSTNLGTAGNSRKTPVNFLPLVVAAHFGKYEVLKLFISKGFTLEKPHDVLCECCSCQEDYFRQSQKRLDVYRAMANPMWISLTGSDPFTTAFKLSRDLKTSAKQEDEFEKDYLALSLQCSQFALGLLDECKTCKEQTTVLNFPGNEASEEEFAEEALGLLHHAISYGQKEFVAHPFCQHLLMSRVFGGVPYWRTRGITFRIFYVMTQVLIYPFMAFLYFFCPFLALSRKIKRPFIKFINHTASFVIFLSLLAASSHERFNIRFSQVPSALEWIILLWILGIAWGECKQVRHDGVFRYLSSGWNWMDMGMVVLILGAYLVWFGRAIVGKYTDIDCVADHFILSAADGLYAMGVVASFFRLVYLCQISRYLGLLQLSLSRMVRVIFQFAFISVVMLISFSVSMTMLYSSSFEAYGQERPGINDTDVIHSLLSKGYHSLITTMVTLMWASLDMITLDSLLEVFKDQSLIRIWTAILFTLYHAASLIVLLNMLIAMMSNSYQRVEDNIETEYKFARAQLWADYIGDGVATLPPPLNLIPSPKTIVRWVFKLTNKCFGVPQRLPCCVKGTFRVYQQRSMDVEQKKQCYQNVVRELISRYWARRRLKKNSSENVNADEMAAMATVKEEVADMLSEIRNILSTNKRNKSRERMLRFEPQVTLEV</sequence>
<dbReference type="EMBL" id="CALNXK010000240">
    <property type="protein sequence ID" value="CAH3178471.1"/>
    <property type="molecule type" value="Genomic_DNA"/>
</dbReference>
<dbReference type="Proteomes" id="UP001159405">
    <property type="component" value="Unassembled WGS sequence"/>
</dbReference>
<evidence type="ECO:0000256" key="9">
    <source>
        <dbReference type="ARBA" id="ARBA00023303"/>
    </source>
</evidence>
<dbReference type="InterPro" id="IPR002153">
    <property type="entry name" value="TRPC_channel"/>
</dbReference>
<accession>A0ABN8RGV7</accession>
<evidence type="ECO:0000256" key="7">
    <source>
        <dbReference type="ARBA" id="ARBA00023065"/>
    </source>
</evidence>
<feature type="domain" description="Transient receptor ion channel" evidence="11">
    <location>
        <begin position="184"/>
        <end position="242"/>
    </location>
</feature>
<evidence type="ECO:0000256" key="6">
    <source>
        <dbReference type="ARBA" id="ARBA00023043"/>
    </source>
</evidence>
<keyword evidence="5 10" id="KW-1133">Transmembrane helix</keyword>
<keyword evidence="8 10" id="KW-0472">Membrane</keyword>
<name>A0ABN8RGV7_9CNID</name>
<organism evidence="12 13">
    <name type="scientific">Porites lobata</name>
    <dbReference type="NCBI Taxonomy" id="104759"/>
    <lineage>
        <taxon>Eukaryota</taxon>
        <taxon>Metazoa</taxon>
        <taxon>Cnidaria</taxon>
        <taxon>Anthozoa</taxon>
        <taxon>Hexacorallia</taxon>
        <taxon>Scleractinia</taxon>
        <taxon>Fungiina</taxon>
        <taxon>Poritidae</taxon>
        <taxon>Porites</taxon>
    </lineage>
</organism>
<dbReference type="SMART" id="SM01420">
    <property type="entry name" value="TRP_2"/>
    <property type="match status" value="1"/>
</dbReference>
<dbReference type="Pfam" id="PF08344">
    <property type="entry name" value="TRP_2"/>
    <property type="match status" value="1"/>
</dbReference>
<evidence type="ECO:0000256" key="1">
    <source>
        <dbReference type="ARBA" id="ARBA00004141"/>
    </source>
</evidence>
<keyword evidence="13" id="KW-1185">Reference proteome</keyword>
<keyword evidence="7" id="KW-0406">Ion transport</keyword>
<evidence type="ECO:0000256" key="10">
    <source>
        <dbReference type="SAM" id="Phobius"/>
    </source>
</evidence>
<dbReference type="Pfam" id="PF00520">
    <property type="entry name" value="Ion_trans"/>
    <property type="match status" value="1"/>
</dbReference>
<evidence type="ECO:0000256" key="8">
    <source>
        <dbReference type="ARBA" id="ARBA00023136"/>
    </source>
</evidence>
<protein>
    <recommendedName>
        <fullName evidence="11">Transient receptor ion channel domain-containing protein</fullName>
    </recommendedName>
</protein>